<dbReference type="InterPro" id="IPR015943">
    <property type="entry name" value="WD40/YVTN_repeat-like_dom_sf"/>
</dbReference>
<feature type="signal peptide" evidence="3">
    <location>
        <begin position="1"/>
        <end position="18"/>
    </location>
</feature>
<proteinExistence type="inferred from homology"/>
<evidence type="ECO:0000256" key="2">
    <source>
        <dbReference type="ARBA" id="ARBA00022526"/>
    </source>
</evidence>
<dbReference type="GO" id="GO:0017057">
    <property type="term" value="F:6-phosphogluconolactonase activity"/>
    <property type="evidence" value="ECO:0007669"/>
    <property type="project" value="TreeGrafter"/>
</dbReference>
<dbReference type="Gene3D" id="2.130.10.10">
    <property type="entry name" value="YVTN repeat-like/Quinoprotein amine dehydrogenase"/>
    <property type="match status" value="4"/>
</dbReference>
<dbReference type="InterPro" id="IPR050282">
    <property type="entry name" value="Cycloisomerase_2"/>
</dbReference>
<evidence type="ECO:0000313" key="5">
    <source>
        <dbReference type="Proteomes" id="UP000321820"/>
    </source>
</evidence>
<dbReference type="PANTHER" id="PTHR30344:SF1">
    <property type="entry name" value="6-PHOSPHOGLUCONOLACTONASE"/>
    <property type="match status" value="1"/>
</dbReference>
<dbReference type="Proteomes" id="UP000321820">
    <property type="component" value="Chromosome"/>
</dbReference>
<dbReference type="EMBL" id="CP042806">
    <property type="protein sequence ID" value="QEE30815.1"/>
    <property type="molecule type" value="Genomic_DNA"/>
</dbReference>
<dbReference type="RefSeq" id="WP_147650111.1">
    <property type="nucleotide sequence ID" value="NZ_CP042806.1"/>
</dbReference>
<dbReference type="GO" id="GO:0006006">
    <property type="term" value="P:glucose metabolic process"/>
    <property type="evidence" value="ECO:0007669"/>
    <property type="project" value="UniProtKB-KW"/>
</dbReference>
<dbReference type="PANTHER" id="PTHR30344">
    <property type="entry name" value="6-PHOSPHOGLUCONOLACTONASE-RELATED"/>
    <property type="match status" value="1"/>
</dbReference>
<accession>A0A5B9EID1</accession>
<dbReference type="PROSITE" id="PS51257">
    <property type="entry name" value="PROKAR_LIPOPROTEIN"/>
    <property type="match status" value="1"/>
</dbReference>
<dbReference type="Pfam" id="PF10282">
    <property type="entry name" value="Lactonase"/>
    <property type="match status" value="2"/>
</dbReference>
<reference evidence="4 5" key="1">
    <citation type="submission" date="2019-08" db="EMBL/GenBank/DDBJ databases">
        <title>Complete genome sequence of Terriglobus albidus strain ORNL.</title>
        <authorList>
            <person name="Podar M."/>
        </authorList>
    </citation>
    <scope>NUCLEOTIDE SEQUENCE [LARGE SCALE GENOMIC DNA]</scope>
    <source>
        <strain evidence="4 5">ORNL</strain>
    </source>
</reference>
<dbReference type="InterPro" id="IPR019405">
    <property type="entry name" value="Lactonase_7-beta_prop"/>
</dbReference>
<sequence>MKLSLSGRLMLACVVSLALISGMTACGGGTVGFMWVLGTQYNQVDGFKIDNFTGNLTKVVHAPFSSGGTNPVSIVVRPGGRWVYVVNKGVAPTYDKNGAPVANTGTAGTISIYSVGGDGVLSYQLSQSSQGTNPIWAQMDSSGNYLYVLDALSNQNDSSQYVVTSANPNPVGAITVFSIAGDTGRLTLVQNQQTKCTTSACNGQQLTYFPVGKNPTMMKFFSSGYLFTLNAGDSTSTGPSITTYQQNSTNGQLTLVANSTTQLAPAGTNISSITSNGTYVYLTDVTNNQIYAYTVSSGALQPVTGSPFANLSPATTPVWTLVDNKGKFLYVLNQATSNVQNVSSTISAFTIDTQGRLARLADTSNPYPVGSGPVCMLQDPSNQYVYTSNRNDSTVSGFIINQNTGQLSGLTRGSTFPTVGNPTCLVASGNVR</sequence>
<comment type="similarity">
    <text evidence="1">Belongs to the cycloisomerase 2 family.</text>
</comment>
<dbReference type="OrthoDB" id="107999at2"/>
<feature type="chain" id="PRO_5022690464" evidence="3">
    <location>
        <begin position="19"/>
        <end position="432"/>
    </location>
</feature>
<protein>
    <submittedName>
        <fullName evidence="4">Lactonase family protein</fullName>
    </submittedName>
</protein>
<dbReference type="KEGG" id="talb:FTW19_24130"/>
<name>A0A5B9EID1_9BACT</name>
<keyword evidence="2" id="KW-0313">Glucose metabolism</keyword>
<keyword evidence="5" id="KW-1185">Reference proteome</keyword>
<evidence type="ECO:0000256" key="1">
    <source>
        <dbReference type="ARBA" id="ARBA00005564"/>
    </source>
</evidence>
<keyword evidence="2" id="KW-0119">Carbohydrate metabolism</keyword>
<evidence type="ECO:0000313" key="4">
    <source>
        <dbReference type="EMBL" id="QEE30815.1"/>
    </source>
</evidence>
<dbReference type="InterPro" id="IPR011045">
    <property type="entry name" value="N2O_reductase_N"/>
</dbReference>
<evidence type="ECO:0000256" key="3">
    <source>
        <dbReference type="SAM" id="SignalP"/>
    </source>
</evidence>
<organism evidence="4 5">
    <name type="scientific">Terriglobus albidus</name>
    <dbReference type="NCBI Taxonomy" id="1592106"/>
    <lineage>
        <taxon>Bacteria</taxon>
        <taxon>Pseudomonadati</taxon>
        <taxon>Acidobacteriota</taxon>
        <taxon>Terriglobia</taxon>
        <taxon>Terriglobales</taxon>
        <taxon>Acidobacteriaceae</taxon>
        <taxon>Terriglobus</taxon>
    </lineage>
</organism>
<dbReference type="SUPFAM" id="SSF50974">
    <property type="entry name" value="Nitrous oxide reductase, N-terminal domain"/>
    <property type="match status" value="1"/>
</dbReference>
<keyword evidence="3" id="KW-0732">Signal</keyword>
<gene>
    <name evidence="4" type="ORF">FTW19_24130</name>
</gene>
<dbReference type="AlphaFoldDB" id="A0A5B9EID1"/>